<evidence type="ECO:0000313" key="2">
    <source>
        <dbReference type="Proteomes" id="UP000265520"/>
    </source>
</evidence>
<protein>
    <submittedName>
        <fullName evidence="1">Uncharacterized protein</fullName>
    </submittedName>
</protein>
<organism evidence="1 2">
    <name type="scientific">Trifolium medium</name>
    <dbReference type="NCBI Taxonomy" id="97028"/>
    <lineage>
        <taxon>Eukaryota</taxon>
        <taxon>Viridiplantae</taxon>
        <taxon>Streptophyta</taxon>
        <taxon>Embryophyta</taxon>
        <taxon>Tracheophyta</taxon>
        <taxon>Spermatophyta</taxon>
        <taxon>Magnoliopsida</taxon>
        <taxon>eudicotyledons</taxon>
        <taxon>Gunneridae</taxon>
        <taxon>Pentapetalae</taxon>
        <taxon>rosids</taxon>
        <taxon>fabids</taxon>
        <taxon>Fabales</taxon>
        <taxon>Fabaceae</taxon>
        <taxon>Papilionoideae</taxon>
        <taxon>50 kb inversion clade</taxon>
        <taxon>NPAAA clade</taxon>
        <taxon>Hologalegina</taxon>
        <taxon>IRL clade</taxon>
        <taxon>Trifolieae</taxon>
        <taxon>Trifolium</taxon>
    </lineage>
</organism>
<dbReference type="AlphaFoldDB" id="A0A392T403"/>
<accession>A0A392T403</accession>
<evidence type="ECO:0000313" key="1">
    <source>
        <dbReference type="EMBL" id="MCI55818.1"/>
    </source>
</evidence>
<feature type="non-terminal residue" evidence="1">
    <location>
        <position position="83"/>
    </location>
</feature>
<reference evidence="1 2" key="1">
    <citation type="journal article" date="2018" name="Front. Plant Sci.">
        <title>Red Clover (Trifolium pratense) and Zigzag Clover (T. medium) - A Picture of Genomic Similarities and Differences.</title>
        <authorList>
            <person name="Dluhosova J."/>
            <person name="Istvanek J."/>
            <person name="Nedelnik J."/>
            <person name="Repkova J."/>
        </authorList>
    </citation>
    <scope>NUCLEOTIDE SEQUENCE [LARGE SCALE GENOMIC DNA]</scope>
    <source>
        <strain evidence="2">cv. 10/8</strain>
        <tissue evidence="1">Leaf</tissue>
    </source>
</reference>
<name>A0A392T403_9FABA</name>
<sequence>MGQRIVVERSTDIVQSLTRNTRPVTTNTGGTNATSALVVRTNPAGSNNNLSITAGKTDGVHRTEASMTHVMGQITAGVNDKLV</sequence>
<dbReference type="EMBL" id="LXQA010502209">
    <property type="protein sequence ID" value="MCI55818.1"/>
    <property type="molecule type" value="Genomic_DNA"/>
</dbReference>
<proteinExistence type="predicted"/>
<dbReference type="Proteomes" id="UP000265520">
    <property type="component" value="Unassembled WGS sequence"/>
</dbReference>
<comment type="caution">
    <text evidence="1">The sequence shown here is derived from an EMBL/GenBank/DDBJ whole genome shotgun (WGS) entry which is preliminary data.</text>
</comment>
<keyword evidence="2" id="KW-1185">Reference proteome</keyword>